<gene>
    <name evidence="2" type="ORF">Daus18300_012090</name>
</gene>
<comment type="caution">
    <text evidence="2">The sequence shown here is derived from an EMBL/GenBank/DDBJ whole genome shotgun (WGS) entry which is preliminary data.</text>
</comment>
<name>A0ABR3W452_9PEZI</name>
<evidence type="ECO:0000313" key="3">
    <source>
        <dbReference type="Proteomes" id="UP001583177"/>
    </source>
</evidence>
<reference evidence="2 3" key="1">
    <citation type="journal article" date="2024" name="IMA Fungus">
        <title>IMA Genome - F19 : A genome assembly and annotation guide to empower mycologists, including annotated draft genome sequences of Ceratocystis pirilliformis, Diaporthe australafricana, Fusarium ophioides, Paecilomyces lecythidis, and Sporothrix stenoceras.</title>
        <authorList>
            <person name="Aylward J."/>
            <person name="Wilson A.M."/>
            <person name="Visagie C.M."/>
            <person name="Spraker J."/>
            <person name="Barnes I."/>
            <person name="Buitendag C."/>
            <person name="Ceriani C."/>
            <person name="Del Mar Angel L."/>
            <person name="du Plessis D."/>
            <person name="Fuchs T."/>
            <person name="Gasser K."/>
            <person name="Kramer D."/>
            <person name="Li W."/>
            <person name="Munsamy K."/>
            <person name="Piso A."/>
            <person name="Price J.L."/>
            <person name="Sonnekus B."/>
            <person name="Thomas C."/>
            <person name="van der Nest A."/>
            <person name="van Dijk A."/>
            <person name="van Heerden A."/>
            <person name="van Vuuren N."/>
            <person name="Yilmaz N."/>
            <person name="Duong T.A."/>
            <person name="van der Merwe N.A."/>
            <person name="Wingfield M.J."/>
            <person name="Wingfield B.D."/>
        </authorList>
    </citation>
    <scope>NUCLEOTIDE SEQUENCE [LARGE SCALE GENOMIC DNA]</scope>
    <source>
        <strain evidence="2 3">CMW 18300</strain>
    </source>
</reference>
<keyword evidence="3" id="KW-1185">Reference proteome</keyword>
<proteinExistence type="predicted"/>
<evidence type="ECO:0000256" key="1">
    <source>
        <dbReference type="SAM" id="Coils"/>
    </source>
</evidence>
<dbReference type="Proteomes" id="UP001583177">
    <property type="component" value="Unassembled WGS sequence"/>
</dbReference>
<keyword evidence="1" id="KW-0175">Coiled coil</keyword>
<accession>A0ABR3W452</accession>
<evidence type="ECO:0000313" key="2">
    <source>
        <dbReference type="EMBL" id="KAL1852759.1"/>
    </source>
</evidence>
<organism evidence="2 3">
    <name type="scientific">Diaporthe australafricana</name>
    <dbReference type="NCBI Taxonomy" id="127596"/>
    <lineage>
        <taxon>Eukaryota</taxon>
        <taxon>Fungi</taxon>
        <taxon>Dikarya</taxon>
        <taxon>Ascomycota</taxon>
        <taxon>Pezizomycotina</taxon>
        <taxon>Sordariomycetes</taxon>
        <taxon>Sordariomycetidae</taxon>
        <taxon>Diaporthales</taxon>
        <taxon>Diaporthaceae</taxon>
        <taxon>Diaporthe</taxon>
    </lineage>
</organism>
<protein>
    <submittedName>
        <fullName evidence="2">Uncharacterized protein</fullName>
    </submittedName>
</protein>
<dbReference type="EMBL" id="JAWRVE010000157">
    <property type="protein sequence ID" value="KAL1852759.1"/>
    <property type="molecule type" value="Genomic_DNA"/>
</dbReference>
<sequence>MSVSFQYPIVFDERTSDVGQFTADIDTALNNVLSYNWSIKILVAKRKQTNQIVTTCNLADTNWDTLRLNSEIRCLDGEISKLKNEQQVILNSMEEAIGRLQAQRKLVDDCERQIEGGDHGLRMAVEKWDADIEYLQLKRDVLVNNLET</sequence>
<feature type="coiled-coil region" evidence="1">
    <location>
        <begin position="83"/>
        <end position="113"/>
    </location>
</feature>